<organism evidence="1">
    <name type="scientific">Nippostrongylus brasiliensis</name>
    <name type="common">Rat hookworm</name>
    <dbReference type="NCBI Taxonomy" id="27835"/>
    <lineage>
        <taxon>Eukaryota</taxon>
        <taxon>Metazoa</taxon>
        <taxon>Ecdysozoa</taxon>
        <taxon>Nematoda</taxon>
        <taxon>Chromadorea</taxon>
        <taxon>Rhabditida</taxon>
        <taxon>Rhabditina</taxon>
        <taxon>Rhabditomorpha</taxon>
        <taxon>Strongyloidea</taxon>
        <taxon>Heligmosomidae</taxon>
        <taxon>Nippostrongylus</taxon>
    </lineage>
</organism>
<reference evidence="1" key="1">
    <citation type="submission" date="2017-02" db="UniProtKB">
        <authorList>
            <consortium name="WormBaseParasite"/>
        </authorList>
    </citation>
    <scope>IDENTIFICATION</scope>
</reference>
<sequence length="570" mass="65359">LVVLNSRELLYHRAAYFYHHDEFKLAVEEFKALHSDHKHSRTHSVAVIDSVIRCALKIPSYAIDDLLAFLSEYEQCALDYGDQLQYLSLKKDVYACIPGQRAEIIFVDTVCLLCSSVDLPEHWLAFGQRKDLTVGANFHLGYTIRASMLLERHLKHAHGFVVDVLRKKLSALNRTLEEMKCSPDQIREARKMMSCDLRHLEDENDHGDQLRRPAHECRSKVEVYKTDDEIYHMEQEGEGDEVFEIDDFTVITEFERFVVAIEALLQEWGVVGPRQRRKYPKGLLKSCPWQSKSSTVSFGETNKLSVKYCYPDLPYETITEQPGSESDGHLPSFAVDISNAEIDFTYHSNISTMYGVSEYILFAPADQVDDAIMTEDQKNVVKCPISLLEADDIRISVQFDYNVKFPSFTPKDSDDSCEAVECYNLPFGSKDEPIEEFKLIVSWPNLKEEVVNENEYHSDLDLLSAFNWSACVEFNYSEGMLDYVLTRIMDLQKSKDALETAFTLLGVQQSQSKSFSRFFLYNSHLFNLCENSTCRFSILEVAKNLYLLVSARILCKCFFEICTAGASQVT</sequence>
<dbReference type="AlphaFoldDB" id="A0A0N4YWV6"/>
<name>A0A0N4YWV6_NIPBR</name>
<proteinExistence type="predicted"/>
<accession>A0A0N4YWV6</accession>
<dbReference type="WBParaSite" id="NBR_0002172801-mRNA-1">
    <property type="protein sequence ID" value="NBR_0002172801-mRNA-1"/>
    <property type="gene ID" value="NBR_0002172801"/>
</dbReference>
<protein>
    <submittedName>
        <fullName evidence="1">Protein SHQ1 homolog</fullName>
    </submittedName>
</protein>
<evidence type="ECO:0000313" key="1">
    <source>
        <dbReference type="WBParaSite" id="NBR_0002172801-mRNA-1"/>
    </source>
</evidence>